<evidence type="ECO:0000313" key="2">
    <source>
        <dbReference type="EMBL" id="EPX59134.1"/>
    </source>
</evidence>
<reference evidence="2" key="1">
    <citation type="submission" date="2013-05" db="EMBL/GenBank/DDBJ databases">
        <title>Genome assembly of Cystobacter fuscus DSM 2262.</title>
        <authorList>
            <person name="Sharma G."/>
            <person name="Khatri I."/>
            <person name="Kaur C."/>
            <person name="Mayilraj S."/>
            <person name="Subramanian S."/>
        </authorList>
    </citation>
    <scope>NUCLEOTIDE SEQUENCE [LARGE SCALE GENOMIC DNA]</scope>
    <source>
        <strain evidence="2">DSM 2262</strain>
    </source>
</reference>
<evidence type="ECO:0000313" key="3">
    <source>
        <dbReference type="Proteomes" id="UP000011682"/>
    </source>
</evidence>
<dbReference type="PROSITE" id="PS51257">
    <property type="entry name" value="PROKAR_LIPOPROTEIN"/>
    <property type="match status" value="1"/>
</dbReference>
<accession>S9QCU0</accession>
<feature type="chain" id="PRO_5004555192" evidence="1">
    <location>
        <begin position="21"/>
        <end position="101"/>
    </location>
</feature>
<proteinExistence type="predicted"/>
<protein>
    <submittedName>
        <fullName evidence="2">Lipoprotein</fullName>
    </submittedName>
</protein>
<dbReference type="Proteomes" id="UP000011682">
    <property type="component" value="Unassembled WGS sequence"/>
</dbReference>
<sequence length="101" mass="10531">MPGMKRLVLPCLLAWVSVLGGCGESPIIDEEPDCVEGRIFARPAGGGSCQRYNWTCDVPEDFVVCCGGLAFGGCPVAKSCVDDPLDACESGQTSDCPGICQ</sequence>
<dbReference type="EMBL" id="ANAH02000019">
    <property type="protein sequence ID" value="EPX59134.1"/>
    <property type="molecule type" value="Genomic_DNA"/>
</dbReference>
<feature type="signal peptide" evidence="1">
    <location>
        <begin position="1"/>
        <end position="20"/>
    </location>
</feature>
<gene>
    <name evidence="2" type="ORF">D187_003236</name>
</gene>
<keyword evidence="3" id="KW-1185">Reference proteome</keyword>
<name>S9QCU0_CYSF2</name>
<comment type="caution">
    <text evidence="2">The sequence shown here is derived from an EMBL/GenBank/DDBJ whole genome shotgun (WGS) entry which is preliminary data.</text>
</comment>
<keyword evidence="2" id="KW-0449">Lipoprotein</keyword>
<keyword evidence="1" id="KW-0732">Signal</keyword>
<dbReference type="AlphaFoldDB" id="S9QCU0"/>
<evidence type="ECO:0000256" key="1">
    <source>
        <dbReference type="SAM" id="SignalP"/>
    </source>
</evidence>
<organism evidence="2 3">
    <name type="scientific">Cystobacter fuscus (strain ATCC 25194 / DSM 2262 / NBRC 100088 / M29)</name>
    <dbReference type="NCBI Taxonomy" id="1242864"/>
    <lineage>
        <taxon>Bacteria</taxon>
        <taxon>Pseudomonadati</taxon>
        <taxon>Myxococcota</taxon>
        <taxon>Myxococcia</taxon>
        <taxon>Myxococcales</taxon>
        <taxon>Cystobacterineae</taxon>
        <taxon>Archangiaceae</taxon>
        <taxon>Cystobacter</taxon>
    </lineage>
</organism>